<keyword evidence="2" id="KW-1133">Transmembrane helix</keyword>
<feature type="transmembrane region" description="Helical" evidence="2">
    <location>
        <begin position="115"/>
        <end position="137"/>
    </location>
</feature>
<feature type="transmembrane region" description="Helical" evidence="2">
    <location>
        <begin position="225"/>
        <end position="247"/>
    </location>
</feature>
<evidence type="ECO:0000313" key="4">
    <source>
        <dbReference type="Proteomes" id="UP001190700"/>
    </source>
</evidence>
<evidence type="ECO:0000256" key="2">
    <source>
        <dbReference type="SAM" id="Phobius"/>
    </source>
</evidence>
<dbReference type="Pfam" id="PF13301">
    <property type="entry name" value="DUF4079"/>
    <property type="match status" value="1"/>
</dbReference>
<keyword evidence="4" id="KW-1185">Reference proteome</keyword>
<dbReference type="EMBL" id="LGRX02009739">
    <property type="protein sequence ID" value="KAK3271446.1"/>
    <property type="molecule type" value="Genomic_DNA"/>
</dbReference>
<feature type="compositionally biased region" description="Low complexity" evidence="1">
    <location>
        <begin position="18"/>
        <end position="28"/>
    </location>
</feature>
<feature type="region of interest" description="Disordered" evidence="1">
    <location>
        <begin position="18"/>
        <end position="40"/>
    </location>
</feature>
<keyword evidence="2" id="KW-0472">Membrane</keyword>
<dbReference type="PANTHER" id="PTHR36738:SF1">
    <property type="entry name" value="EXPRESSED PROTEIN"/>
    <property type="match status" value="1"/>
</dbReference>
<dbReference type="PANTHER" id="PTHR36738">
    <property type="entry name" value="EXPRESSED PROTEIN"/>
    <property type="match status" value="1"/>
</dbReference>
<feature type="transmembrane region" description="Helical" evidence="2">
    <location>
        <begin position="158"/>
        <end position="182"/>
    </location>
</feature>
<organism evidence="3 4">
    <name type="scientific">Cymbomonas tetramitiformis</name>
    <dbReference type="NCBI Taxonomy" id="36881"/>
    <lineage>
        <taxon>Eukaryota</taxon>
        <taxon>Viridiplantae</taxon>
        <taxon>Chlorophyta</taxon>
        <taxon>Pyramimonadophyceae</taxon>
        <taxon>Pyramimonadales</taxon>
        <taxon>Pyramimonadaceae</taxon>
        <taxon>Cymbomonas</taxon>
    </lineage>
</organism>
<keyword evidence="2" id="KW-0812">Transmembrane</keyword>
<dbReference type="Proteomes" id="UP001190700">
    <property type="component" value="Unassembled WGS sequence"/>
</dbReference>
<reference evidence="3 4" key="1">
    <citation type="journal article" date="2015" name="Genome Biol. Evol.">
        <title>Comparative Genomics of a Bacterivorous Green Alga Reveals Evolutionary Causalities and Consequences of Phago-Mixotrophic Mode of Nutrition.</title>
        <authorList>
            <person name="Burns J.A."/>
            <person name="Paasch A."/>
            <person name="Narechania A."/>
            <person name="Kim E."/>
        </authorList>
    </citation>
    <scope>NUCLEOTIDE SEQUENCE [LARGE SCALE GENOMIC DNA]</scope>
    <source>
        <strain evidence="3 4">PLY_AMNH</strain>
    </source>
</reference>
<evidence type="ECO:0000313" key="3">
    <source>
        <dbReference type="EMBL" id="KAK3271446.1"/>
    </source>
</evidence>
<proteinExistence type="predicted"/>
<feature type="transmembrane region" description="Helical" evidence="2">
    <location>
        <begin position="194"/>
        <end position="213"/>
    </location>
</feature>
<protein>
    <submittedName>
        <fullName evidence="3">Uncharacterized protein</fullName>
    </submittedName>
</protein>
<accession>A0AAE0G5V4</accession>
<dbReference type="AlphaFoldDB" id="A0AAE0G5V4"/>
<evidence type="ECO:0000256" key="1">
    <source>
        <dbReference type="SAM" id="MobiDB-lite"/>
    </source>
</evidence>
<dbReference type="InterPro" id="IPR025067">
    <property type="entry name" value="DUF4079"/>
</dbReference>
<dbReference type="GO" id="GO:0016020">
    <property type="term" value="C:membrane"/>
    <property type="evidence" value="ECO:0007669"/>
    <property type="project" value="TreeGrafter"/>
</dbReference>
<comment type="caution">
    <text evidence="3">The sequence shown here is derived from an EMBL/GenBank/DDBJ whole genome shotgun (WGS) entry which is preliminary data.</text>
</comment>
<feature type="transmembrane region" description="Helical" evidence="2">
    <location>
        <begin position="65"/>
        <end position="87"/>
    </location>
</feature>
<name>A0AAE0G5V4_9CHLO</name>
<gene>
    <name evidence="3" type="ORF">CYMTET_20204</name>
</gene>
<sequence>MQTKSMNPITVLTKQPASAVRSSALRASKNTKPRPGSSSRLALGRRYQQVTKAVADGSDDTASKAIAAAVPVIGLAGSAALINAHVIDEPVLSYLNTVGVPVINALNPPEFVIHWFHALNMGVVLFAMGGYGTYLGWRIRAGYGDEDTFGTPDSAAELHWKLMAGMGFFFLLGGQGGLIFTLLEDRTLFASPHAITATAGLGVLAAQGVLGATMKDSETLRTTHAYLGSTLMALFVAHAALGLKLGLSF</sequence>